<evidence type="ECO:0000256" key="1">
    <source>
        <dbReference type="SAM" id="Phobius"/>
    </source>
</evidence>
<proteinExistence type="predicted"/>
<name>A0A8C4N355_EPTBU</name>
<reference evidence="3" key="1">
    <citation type="submission" date="2025-08" db="UniProtKB">
        <authorList>
            <consortium name="Ensembl"/>
        </authorList>
    </citation>
    <scope>IDENTIFICATION</scope>
</reference>
<evidence type="ECO:0000313" key="3">
    <source>
        <dbReference type="Ensembl" id="ENSEBUP00000000741.1"/>
    </source>
</evidence>
<sequence>MRLGGSLKMKNVNFSEELQWPGSKKFNALAGELSKELKHVFSPWKAAVQVLGFAPGSVIANYHLYITKNDSTISTTNAKVMLTQHLDNHNHSLGHLIVELGSIQFYERTALALPEKQKKSWTFRQGLGLGIGLSLVLTAILATLFPLYRHTCRSNCSPHSIHYNVYENELPVETTNPGPSCSSATNPLPVALQKTILIEESSCSSI</sequence>
<evidence type="ECO:0000313" key="4">
    <source>
        <dbReference type="Proteomes" id="UP000694388"/>
    </source>
</evidence>
<dbReference type="AlphaFoldDB" id="A0A8C4N355"/>
<feature type="transmembrane region" description="Helical" evidence="1">
    <location>
        <begin position="126"/>
        <end position="148"/>
    </location>
</feature>
<evidence type="ECO:0000259" key="2">
    <source>
        <dbReference type="PROSITE" id="PS50024"/>
    </source>
</evidence>
<accession>A0A8C4N355</accession>
<dbReference type="Gene3D" id="3.30.70.960">
    <property type="entry name" value="SEA domain"/>
    <property type="match status" value="1"/>
</dbReference>
<dbReference type="Proteomes" id="UP000694388">
    <property type="component" value="Unplaced"/>
</dbReference>
<organism evidence="3 4">
    <name type="scientific">Eptatretus burgeri</name>
    <name type="common">Inshore hagfish</name>
    <dbReference type="NCBI Taxonomy" id="7764"/>
    <lineage>
        <taxon>Eukaryota</taxon>
        <taxon>Metazoa</taxon>
        <taxon>Chordata</taxon>
        <taxon>Craniata</taxon>
        <taxon>Vertebrata</taxon>
        <taxon>Cyclostomata</taxon>
        <taxon>Myxini</taxon>
        <taxon>Myxiniformes</taxon>
        <taxon>Myxinidae</taxon>
        <taxon>Eptatretinae</taxon>
        <taxon>Eptatretus</taxon>
    </lineage>
</organism>
<keyword evidence="1" id="KW-1133">Transmembrane helix</keyword>
<keyword evidence="1" id="KW-0472">Membrane</keyword>
<protein>
    <recommendedName>
        <fullName evidence="2">SEA domain-containing protein</fullName>
    </recommendedName>
</protein>
<dbReference type="Ensembl" id="ENSEBUT00000001047.1">
    <property type="protein sequence ID" value="ENSEBUP00000000741.1"/>
    <property type="gene ID" value="ENSEBUG00000000802.1"/>
</dbReference>
<dbReference type="InterPro" id="IPR000082">
    <property type="entry name" value="SEA_dom"/>
</dbReference>
<dbReference type="SUPFAM" id="SSF82671">
    <property type="entry name" value="SEA domain"/>
    <property type="match status" value="1"/>
</dbReference>
<dbReference type="Pfam" id="PF01390">
    <property type="entry name" value="SEA"/>
    <property type="match status" value="1"/>
</dbReference>
<dbReference type="InterPro" id="IPR036364">
    <property type="entry name" value="SEA_dom_sf"/>
</dbReference>
<feature type="domain" description="SEA" evidence="2">
    <location>
        <begin position="1"/>
        <end position="110"/>
    </location>
</feature>
<dbReference type="PROSITE" id="PS50024">
    <property type="entry name" value="SEA"/>
    <property type="match status" value="1"/>
</dbReference>
<keyword evidence="1" id="KW-0812">Transmembrane</keyword>
<reference evidence="3" key="2">
    <citation type="submission" date="2025-09" db="UniProtKB">
        <authorList>
            <consortium name="Ensembl"/>
        </authorList>
    </citation>
    <scope>IDENTIFICATION</scope>
</reference>
<keyword evidence="4" id="KW-1185">Reference proteome</keyword>